<keyword evidence="6 11" id="KW-0378">Hydrolase</keyword>
<evidence type="ECO:0000256" key="1">
    <source>
        <dbReference type="ARBA" id="ARBA00001947"/>
    </source>
</evidence>
<keyword evidence="10 11" id="KW-0472">Membrane</keyword>
<comment type="caution">
    <text evidence="13">The sequence shown here is derived from an EMBL/GenBank/DDBJ whole genome shotgun (WGS) entry which is preliminary data.</text>
</comment>
<name>A0A1F5P502_9BACT</name>
<organism evidence="13 14">
    <name type="scientific">Candidatus Doudnabacteria bacterium RIFCSPHIGHO2_02_FULL_46_11</name>
    <dbReference type="NCBI Taxonomy" id="1817832"/>
    <lineage>
        <taxon>Bacteria</taxon>
        <taxon>Candidatus Doudnaibacteriota</taxon>
    </lineage>
</organism>
<accession>A0A1F5P502</accession>
<dbReference type="CDD" id="cd06163">
    <property type="entry name" value="S2P-M50_PDZ_RseP-like"/>
    <property type="match status" value="1"/>
</dbReference>
<dbReference type="EC" id="3.4.24.-" evidence="11"/>
<proteinExistence type="inferred from homology"/>
<gene>
    <name evidence="13" type="ORF">A3J48_00375</name>
</gene>
<dbReference type="SUPFAM" id="SSF50156">
    <property type="entry name" value="PDZ domain-like"/>
    <property type="match status" value="1"/>
</dbReference>
<dbReference type="AlphaFoldDB" id="A0A1F5P502"/>
<dbReference type="InterPro" id="IPR004387">
    <property type="entry name" value="Pept_M50_Zn"/>
</dbReference>
<keyword evidence="7 11" id="KW-0862">Zinc</keyword>
<dbReference type="STRING" id="1817832.A3J48_00375"/>
<keyword evidence="8 11" id="KW-1133">Transmembrane helix</keyword>
<feature type="transmembrane region" description="Helical" evidence="11">
    <location>
        <begin position="330"/>
        <end position="352"/>
    </location>
</feature>
<evidence type="ECO:0000313" key="13">
    <source>
        <dbReference type="EMBL" id="OGE84932.1"/>
    </source>
</evidence>
<dbReference type="InterPro" id="IPR036034">
    <property type="entry name" value="PDZ_sf"/>
</dbReference>
<reference evidence="13 14" key="1">
    <citation type="journal article" date="2016" name="Nat. Commun.">
        <title>Thousands of microbial genomes shed light on interconnected biogeochemical processes in an aquifer system.</title>
        <authorList>
            <person name="Anantharaman K."/>
            <person name="Brown C.T."/>
            <person name="Hug L.A."/>
            <person name="Sharon I."/>
            <person name="Castelle C.J."/>
            <person name="Probst A.J."/>
            <person name="Thomas B.C."/>
            <person name="Singh A."/>
            <person name="Wilkins M.J."/>
            <person name="Karaoz U."/>
            <person name="Brodie E.L."/>
            <person name="Williams K.H."/>
            <person name="Hubbard S.S."/>
            <person name="Banfield J.F."/>
        </authorList>
    </citation>
    <scope>NUCLEOTIDE SEQUENCE [LARGE SCALE GENOMIC DNA]</scope>
</reference>
<dbReference type="NCBIfam" id="TIGR00054">
    <property type="entry name" value="RIP metalloprotease RseP"/>
    <property type="match status" value="1"/>
</dbReference>
<feature type="transmembrane region" description="Helical" evidence="11">
    <location>
        <begin position="278"/>
        <end position="300"/>
    </location>
</feature>
<evidence type="ECO:0000256" key="8">
    <source>
        <dbReference type="ARBA" id="ARBA00022989"/>
    </source>
</evidence>
<dbReference type="Pfam" id="PF02163">
    <property type="entry name" value="Peptidase_M50"/>
    <property type="match status" value="1"/>
</dbReference>
<dbReference type="InterPro" id="IPR041489">
    <property type="entry name" value="PDZ_6"/>
</dbReference>
<protein>
    <recommendedName>
        <fullName evidence="11">Zinc metalloprotease</fullName>
        <ecNumber evidence="11">3.4.24.-</ecNumber>
    </recommendedName>
</protein>
<evidence type="ECO:0000256" key="3">
    <source>
        <dbReference type="ARBA" id="ARBA00007931"/>
    </source>
</evidence>
<dbReference type="PANTHER" id="PTHR42837">
    <property type="entry name" value="REGULATOR OF SIGMA-E PROTEASE RSEP"/>
    <property type="match status" value="1"/>
</dbReference>
<dbReference type="GO" id="GO:0004222">
    <property type="term" value="F:metalloendopeptidase activity"/>
    <property type="evidence" value="ECO:0007669"/>
    <property type="project" value="InterPro"/>
</dbReference>
<dbReference type="GO" id="GO:0046872">
    <property type="term" value="F:metal ion binding"/>
    <property type="evidence" value="ECO:0007669"/>
    <property type="project" value="UniProtKB-KW"/>
</dbReference>
<evidence type="ECO:0000256" key="2">
    <source>
        <dbReference type="ARBA" id="ARBA00004141"/>
    </source>
</evidence>
<sequence>MLTIISFFLVLLVLVLVHEWGHFFAAKKTGMTVEEFGFGFPPRAASIVKNGTRYSFNWLPLGGFVKIQGENGEDESPGSFSTKSVPARFIVLAAGVIMNLVLAWVLLSASLTFGTPQAVGLTNGDAAKNNLRVVVGAVASGSPAEAAGFESGDVIYKVNGEDIVSVKAFQEKTLALAGNEVVYDVSRENGPETLKATPRQNPPAGQGALGVQLAEVADVSYPWYQAIGKGLVLTWEYLKLTLSGFGQLIGGLFGGPGVSGEVAGPIGIAVLTGKFAKIGIVALMQFTALLSINLAVINALPIPALDGGRILFLLIEGIRGKKVRAKVEQWSHAIGFALLLALMLLVTIADVLKLF</sequence>
<keyword evidence="9 11" id="KW-0482">Metalloprotease</keyword>
<evidence type="ECO:0000256" key="4">
    <source>
        <dbReference type="ARBA" id="ARBA00022670"/>
    </source>
</evidence>
<evidence type="ECO:0000259" key="12">
    <source>
        <dbReference type="PROSITE" id="PS50106"/>
    </source>
</evidence>
<dbReference type="Pfam" id="PF17820">
    <property type="entry name" value="PDZ_6"/>
    <property type="match status" value="1"/>
</dbReference>
<feature type="transmembrane region" description="Helical" evidence="11">
    <location>
        <begin position="87"/>
        <end position="107"/>
    </location>
</feature>
<keyword evidence="11" id="KW-0479">Metal-binding</keyword>
<dbReference type="InterPro" id="IPR001478">
    <property type="entry name" value="PDZ"/>
</dbReference>
<keyword evidence="4 13" id="KW-0645">Protease</keyword>
<dbReference type="GO" id="GO:0006508">
    <property type="term" value="P:proteolysis"/>
    <property type="evidence" value="ECO:0007669"/>
    <property type="project" value="UniProtKB-KW"/>
</dbReference>
<dbReference type="PANTHER" id="PTHR42837:SF2">
    <property type="entry name" value="MEMBRANE METALLOPROTEASE ARASP2, CHLOROPLASTIC-RELATED"/>
    <property type="match status" value="1"/>
</dbReference>
<dbReference type="Proteomes" id="UP000176786">
    <property type="component" value="Unassembled WGS sequence"/>
</dbReference>
<evidence type="ECO:0000256" key="11">
    <source>
        <dbReference type="RuleBase" id="RU362031"/>
    </source>
</evidence>
<dbReference type="SMART" id="SM00228">
    <property type="entry name" value="PDZ"/>
    <property type="match status" value="1"/>
</dbReference>
<evidence type="ECO:0000256" key="10">
    <source>
        <dbReference type="ARBA" id="ARBA00023136"/>
    </source>
</evidence>
<dbReference type="GO" id="GO:0016020">
    <property type="term" value="C:membrane"/>
    <property type="evidence" value="ECO:0007669"/>
    <property type="project" value="UniProtKB-SubCell"/>
</dbReference>
<dbReference type="InterPro" id="IPR008915">
    <property type="entry name" value="Peptidase_M50"/>
</dbReference>
<evidence type="ECO:0000256" key="9">
    <source>
        <dbReference type="ARBA" id="ARBA00023049"/>
    </source>
</evidence>
<evidence type="ECO:0000313" key="14">
    <source>
        <dbReference type="Proteomes" id="UP000176786"/>
    </source>
</evidence>
<comment type="cofactor">
    <cofactor evidence="1 11">
        <name>Zn(2+)</name>
        <dbReference type="ChEBI" id="CHEBI:29105"/>
    </cofactor>
</comment>
<dbReference type="PROSITE" id="PS50106">
    <property type="entry name" value="PDZ"/>
    <property type="match status" value="1"/>
</dbReference>
<evidence type="ECO:0000256" key="6">
    <source>
        <dbReference type="ARBA" id="ARBA00022801"/>
    </source>
</evidence>
<evidence type="ECO:0000256" key="5">
    <source>
        <dbReference type="ARBA" id="ARBA00022692"/>
    </source>
</evidence>
<keyword evidence="5 11" id="KW-0812">Transmembrane</keyword>
<comment type="similarity">
    <text evidence="3 11">Belongs to the peptidase M50B family.</text>
</comment>
<dbReference type="Gene3D" id="2.30.42.10">
    <property type="match status" value="1"/>
</dbReference>
<comment type="subcellular location">
    <subcellularLocation>
        <location evidence="2">Membrane</location>
        <topology evidence="2">Multi-pass membrane protein</topology>
    </subcellularLocation>
</comment>
<dbReference type="EMBL" id="MFES01000030">
    <property type="protein sequence ID" value="OGE84932.1"/>
    <property type="molecule type" value="Genomic_DNA"/>
</dbReference>
<evidence type="ECO:0000256" key="7">
    <source>
        <dbReference type="ARBA" id="ARBA00022833"/>
    </source>
</evidence>
<feature type="domain" description="PDZ" evidence="12">
    <location>
        <begin position="108"/>
        <end position="163"/>
    </location>
</feature>